<organism evidence="1 2">
    <name type="scientific">Kitasatospora herbaricolor</name>
    <dbReference type="NCBI Taxonomy" id="68217"/>
    <lineage>
        <taxon>Bacteria</taxon>
        <taxon>Bacillati</taxon>
        <taxon>Actinomycetota</taxon>
        <taxon>Actinomycetes</taxon>
        <taxon>Kitasatosporales</taxon>
        <taxon>Streptomycetaceae</taxon>
        <taxon>Kitasatospora</taxon>
    </lineage>
</organism>
<accession>A0ABZ1W0B6</accession>
<sequence>MTAAARPGVPEPPADAPAGGLEVVEYTDPLCPWAWGSEPKLRRLRALLAGRAVWRPVYGVLFDEEEDDPAPDPAAETAWYARYIAGISSHTGAPHAVRLARVAACSRPASLAAVAAERQGPAVAAAVLRRLRESVFVLGEPADTTDRVRAAVTGLPRLDEGLLLADMTDHQVRDRLTADRAEARAPVPEVLGLSGPPPHPGAAKEAGDGYRYALPTLLFVGPAGRRVVPGWRPLGEYLAAARAVAPGLPAEAGRLDPDAALELHLSLTRADLEQLTTDGRPPARAVRLESGNGPLWLHPAYAEGHPANAQLHPAYTERQPAPAADRAPGR</sequence>
<keyword evidence="2" id="KW-1185">Reference proteome</keyword>
<dbReference type="SUPFAM" id="SSF52833">
    <property type="entry name" value="Thioredoxin-like"/>
    <property type="match status" value="1"/>
</dbReference>
<proteinExistence type="predicted"/>
<evidence type="ECO:0000313" key="2">
    <source>
        <dbReference type="Proteomes" id="UP001432014"/>
    </source>
</evidence>
<dbReference type="EMBL" id="CP108482">
    <property type="protein sequence ID" value="WUS54267.1"/>
    <property type="molecule type" value="Genomic_DNA"/>
</dbReference>
<reference evidence="1 2" key="1">
    <citation type="submission" date="2022-10" db="EMBL/GenBank/DDBJ databases">
        <title>The complete genomes of actinobacterial strains from the NBC collection.</title>
        <authorList>
            <person name="Joergensen T.S."/>
            <person name="Alvarez Arevalo M."/>
            <person name="Sterndorff E.B."/>
            <person name="Faurdal D."/>
            <person name="Vuksanovic O."/>
            <person name="Mourched A.-S."/>
            <person name="Charusanti P."/>
            <person name="Shaw S."/>
            <person name="Blin K."/>
            <person name="Weber T."/>
        </authorList>
    </citation>
    <scope>NUCLEOTIDE SEQUENCE [LARGE SCALE GENOMIC DNA]</scope>
    <source>
        <strain evidence="1 2">NBC_01247</strain>
    </source>
</reference>
<dbReference type="RefSeq" id="WP_329492880.1">
    <property type="nucleotide sequence ID" value="NZ_CP108460.1"/>
</dbReference>
<evidence type="ECO:0000313" key="1">
    <source>
        <dbReference type="EMBL" id="WUS54267.1"/>
    </source>
</evidence>
<dbReference type="Proteomes" id="UP001432014">
    <property type="component" value="Chromosome"/>
</dbReference>
<gene>
    <name evidence="1" type="ORF">OG469_01360</name>
</gene>
<dbReference type="Gene3D" id="3.40.30.10">
    <property type="entry name" value="Glutaredoxin"/>
    <property type="match status" value="1"/>
</dbReference>
<dbReference type="InterPro" id="IPR036249">
    <property type="entry name" value="Thioredoxin-like_sf"/>
</dbReference>
<protein>
    <submittedName>
        <fullName evidence="1">DsbA family protein</fullName>
    </submittedName>
</protein>
<name>A0ABZ1W0B6_9ACTN</name>